<feature type="compositionally biased region" description="Basic and acidic residues" evidence="1">
    <location>
        <begin position="213"/>
        <end position="228"/>
    </location>
</feature>
<dbReference type="GeneID" id="6013602"/>
<sequence>MSTQSVSAIPKGYTFVNPETMITVKGSDLFKELMHQADKRDPDAFDMYVYNDFFAYGVLDLVDKTLSTLHSKVTKKAWDEAYAILEGITCFMDCESVWTQCDDGQRVNATKKAYAALAIAIFKGLRQENRLSTTSFPSLECCLKNVTELGDMLDGIGSSTGLGRIARGLARKIFKDKTEEQVCLEKKYREEWLSSLDAEAREQIMENDEVEDGKDAEGDGKPWHMKGRVDDNMDAPKLALSRAWKDYRAFVSAAPKGPLRGGKSWDISTWSAATKAEFQFDNEDAFGF</sequence>
<dbReference type="OMA" id="MEGIACK"/>
<proteinExistence type="predicted"/>
<reference evidence="2 3" key="1">
    <citation type="journal article" date="2010" name="Proc. Natl. Acad. Sci. U.S.A.">
        <title>Insights into evolution of multicellular fungi from the assembled chromosomes of the mushroom Coprinopsis cinerea (Coprinus cinereus).</title>
        <authorList>
            <person name="Stajich J.E."/>
            <person name="Wilke S.K."/>
            <person name="Ahren D."/>
            <person name="Au C.H."/>
            <person name="Birren B.W."/>
            <person name="Borodovsky M."/>
            <person name="Burns C."/>
            <person name="Canback B."/>
            <person name="Casselton L.A."/>
            <person name="Cheng C.K."/>
            <person name="Deng J."/>
            <person name="Dietrich F.S."/>
            <person name="Fargo D.C."/>
            <person name="Farman M.L."/>
            <person name="Gathman A.C."/>
            <person name="Goldberg J."/>
            <person name="Guigo R."/>
            <person name="Hoegger P.J."/>
            <person name="Hooker J.B."/>
            <person name="Huggins A."/>
            <person name="James T.Y."/>
            <person name="Kamada T."/>
            <person name="Kilaru S."/>
            <person name="Kodira C."/>
            <person name="Kues U."/>
            <person name="Kupfer D."/>
            <person name="Kwan H.S."/>
            <person name="Lomsadze A."/>
            <person name="Li W."/>
            <person name="Lilly W.W."/>
            <person name="Ma L.J."/>
            <person name="Mackey A.J."/>
            <person name="Manning G."/>
            <person name="Martin F."/>
            <person name="Muraguchi H."/>
            <person name="Natvig D.O."/>
            <person name="Palmerini H."/>
            <person name="Ramesh M.A."/>
            <person name="Rehmeyer C.J."/>
            <person name="Roe B.A."/>
            <person name="Shenoy N."/>
            <person name="Stanke M."/>
            <person name="Ter-Hovhannisyan V."/>
            <person name="Tunlid A."/>
            <person name="Velagapudi R."/>
            <person name="Vision T.J."/>
            <person name="Zeng Q."/>
            <person name="Zolan M.E."/>
            <person name="Pukkila P.J."/>
        </authorList>
    </citation>
    <scope>NUCLEOTIDE SEQUENCE [LARGE SCALE GENOMIC DNA]</scope>
    <source>
        <strain evidence="3">Okayama-7 / 130 / ATCC MYA-4618 / FGSC 9003</strain>
    </source>
</reference>
<organism evidence="2 3">
    <name type="scientific">Coprinopsis cinerea (strain Okayama-7 / 130 / ATCC MYA-4618 / FGSC 9003)</name>
    <name type="common">Inky cap fungus</name>
    <name type="synonym">Hormographiella aspergillata</name>
    <dbReference type="NCBI Taxonomy" id="240176"/>
    <lineage>
        <taxon>Eukaryota</taxon>
        <taxon>Fungi</taxon>
        <taxon>Dikarya</taxon>
        <taxon>Basidiomycota</taxon>
        <taxon>Agaricomycotina</taxon>
        <taxon>Agaricomycetes</taxon>
        <taxon>Agaricomycetidae</taxon>
        <taxon>Agaricales</taxon>
        <taxon>Agaricineae</taxon>
        <taxon>Psathyrellaceae</taxon>
        <taxon>Coprinopsis</taxon>
    </lineage>
</organism>
<dbReference type="RefSeq" id="XP_001837047.2">
    <property type="nucleotide sequence ID" value="XM_001836995.2"/>
</dbReference>
<keyword evidence="3" id="KW-1185">Reference proteome</keyword>
<dbReference type="OrthoDB" id="10037289at2759"/>
<dbReference type="VEuPathDB" id="FungiDB:CC1G_00183"/>
<gene>
    <name evidence="2" type="ORF">CC1G_00183</name>
</gene>
<dbReference type="AlphaFoldDB" id="A8NX24"/>
<name>A8NX24_COPC7</name>
<protein>
    <submittedName>
        <fullName evidence="2">Uncharacterized protein</fullName>
    </submittedName>
</protein>
<dbReference type="HOGENOM" id="CLU_966485_0_0_1"/>
<dbReference type="EMBL" id="AACS02000005">
    <property type="protein sequence ID" value="EAU84664.2"/>
    <property type="molecule type" value="Genomic_DNA"/>
</dbReference>
<dbReference type="KEGG" id="cci:CC1G_00183"/>
<feature type="region of interest" description="Disordered" evidence="1">
    <location>
        <begin position="207"/>
        <end position="228"/>
    </location>
</feature>
<dbReference type="eggNOG" id="ENOG502SPRU">
    <property type="taxonomic scope" value="Eukaryota"/>
</dbReference>
<evidence type="ECO:0000313" key="2">
    <source>
        <dbReference type="EMBL" id="EAU84664.2"/>
    </source>
</evidence>
<comment type="caution">
    <text evidence="2">The sequence shown here is derived from an EMBL/GenBank/DDBJ whole genome shotgun (WGS) entry which is preliminary data.</text>
</comment>
<evidence type="ECO:0000256" key="1">
    <source>
        <dbReference type="SAM" id="MobiDB-lite"/>
    </source>
</evidence>
<dbReference type="Proteomes" id="UP000001861">
    <property type="component" value="Unassembled WGS sequence"/>
</dbReference>
<evidence type="ECO:0000313" key="3">
    <source>
        <dbReference type="Proteomes" id="UP000001861"/>
    </source>
</evidence>
<dbReference type="InParanoid" id="A8NX24"/>
<accession>A8NX24</accession>